<reference evidence="1" key="2">
    <citation type="submission" date="2025-03" db="EMBL/GenBank/DDBJ databases">
        <authorList>
            <consortium name="ELIXIR-Norway"/>
            <consortium name="Elixir Norway"/>
        </authorList>
    </citation>
    <scope>NUCLEOTIDE SEQUENCE</scope>
</reference>
<organism evidence="1 2">
    <name type="scientific">Rangifer tarandus platyrhynchus</name>
    <name type="common">Svalbard reindeer</name>
    <dbReference type="NCBI Taxonomy" id="3082113"/>
    <lineage>
        <taxon>Eukaryota</taxon>
        <taxon>Metazoa</taxon>
        <taxon>Chordata</taxon>
        <taxon>Craniata</taxon>
        <taxon>Vertebrata</taxon>
        <taxon>Euteleostomi</taxon>
        <taxon>Mammalia</taxon>
        <taxon>Eutheria</taxon>
        <taxon>Laurasiatheria</taxon>
        <taxon>Artiodactyla</taxon>
        <taxon>Ruminantia</taxon>
        <taxon>Pecora</taxon>
        <taxon>Cervidae</taxon>
        <taxon>Odocoileinae</taxon>
        <taxon>Rangifer</taxon>
    </lineage>
</organism>
<evidence type="ECO:0000313" key="1">
    <source>
        <dbReference type="EMBL" id="CAN0410131.1"/>
    </source>
</evidence>
<protein>
    <submittedName>
        <fullName evidence="1">Uncharacterized protein</fullName>
    </submittedName>
</protein>
<evidence type="ECO:0000313" key="2">
    <source>
        <dbReference type="Proteomes" id="UP001162501"/>
    </source>
</evidence>
<accession>A0AC59ZFI8</accession>
<dbReference type="Proteomes" id="UP001162501">
    <property type="component" value="Chromosome 29"/>
</dbReference>
<gene>
    <name evidence="1" type="ORF">MRATA1EN22A_LOCUS17937</name>
</gene>
<proteinExistence type="predicted"/>
<reference evidence="1" key="1">
    <citation type="submission" date="2023-05" db="EMBL/GenBank/DDBJ databases">
        <authorList>
            <consortium name="ELIXIR-Norway"/>
        </authorList>
    </citation>
    <scope>NUCLEOTIDE SEQUENCE</scope>
</reference>
<dbReference type="EMBL" id="OX596113">
    <property type="protein sequence ID" value="CAN0410131.1"/>
    <property type="molecule type" value="Genomic_DNA"/>
</dbReference>
<name>A0AC59ZFI8_RANTA</name>
<sequence length="247" mass="25344">MFQGLGDPCPDRTRDENTSIFPPGRRPSYHSGGLHTKEPAAHGLASAKLHGLSSGFQNGSSQRRFRKWRLRKAERLARLGAAVGTLLGGLGGSGCPPPQPIPGRAASLPLPANSLDGIPGPRQADRAARTPLSRLVGLRVATATATSGSGCSGLPLSRGPHPAPSDRVSLLLLATATCGSGCCFPPVPLPAPRPCFSVAPGNSHFRERVQFPPVPPPRPSTASARTQGSGLPATVSRRSSLSAGGSG</sequence>